<dbReference type="Pfam" id="PF02566">
    <property type="entry name" value="OsmC"/>
    <property type="match status" value="1"/>
</dbReference>
<name>A0AAV7YUJ9_9EUKA</name>
<dbReference type="PANTHER" id="PTHR39624">
    <property type="entry name" value="PROTEIN INVOLVED IN RIMO-MEDIATED BETA-METHYLTHIOLATION OF RIBOSOMAL PROTEIN S12 YCAO"/>
    <property type="match status" value="1"/>
</dbReference>
<dbReference type="InterPro" id="IPR015946">
    <property type="entry name" value="KH_dom-like_a/b"/>
</dbReference>
<organism evidence="1 2">
    <name type="scientific">Anaeramoeba flamelloides</name>
    <dbReference type="NCBI Taxonomy" id="1746091"/>
    <lineage>
        <taxon>Eukaryota</taxon>
        <taxon>Metamonada</taxon>
        <taxon>Anaeramoebidae</taxon>
        <taxon>Anaeramoeba</taxon>
    </lineage>
</organism>
<gene>
    <name evidence="1" type="ORF">M0812_21425</name>
</gene>
<dbReference type="SUPFAM" id="SSF82784">
    <property type="entry name" value="OsmC-like"/>
    <property type="match status" value="1"/>
</dbReference>
<comment type="caution">
    <text evidence="1">The sequence shown here is derived from an EMBL/GenBank/DDBJ whole genome shotgun (WGS) entry which is preliminary data.</text>
</comment>
<dbReference type="PANTHER" id="PTHR39624:SF2">
    <property type="entry name" value="OSMC-LIKE PROTEIN"/>
    <property type="match status" value="1"/>
</dbReference>
<accession>A0AAV7YUJ9</accession>
<dbReference type="AlphaFoldDB" id="A0AAV7YUJ9"/>
<sequence>MLSKNFQSITKNNFLRNFSKLVGAKNSVLSTTKSKFVTTVDINDGQFTFSSGLPSDPYGGLDNGPKPLDLLLSSYATCSSLMGKYIAKDKGYPLKEIKCKVTHKKEGKVDQFLREIEFIGEGLTNEMKKALLSGINSCPVHGILHNPEKETITKIVN</sequence>
<protein>
    <submittedName>
        <fullName evidence="1">Osmc family protein</fullName>
    </submittedName>
</protein>
<reference evidence="1" key="1">
    <citation type="submission" date="2022-08" db="EMBL/GenBank/DDBJ databases">
        <title>Novel sulphate-reducing endosymbionts in the free-living metamonad Anaeramoeba.</title>
        <authorList>
            <person name="Jerlstrom-Hultqvist J."/>
            <person name="Cepicka I."/>
            <person name="Gallot-Lavallee L."/>
            <person name="Salas-Leiva D."/>
            <person name="Curtis B.A."/>
            <person name="Zahonova K."/>
            <person name="Pipaliya S."/>
            <person name="Dacks J."/>
            <person name="Roger A.J."/>
        </authorList>
    </citation>
    <scope>NUCLEOTIDE SEQUENCE</scope>
    <source>
        <strain evidence="1">Busselton2</strain>
    </source>
</reference>
<evidence type="ECO:0000313" key="2">
    <source>
        <dbReference type="Proteomes" id="UP001146793"/>
    </source>
</evidence>
<dbReference type="InterPro" id="IPR036102">
    <property type="entry name" value="OsmC/Ohrsf"/>
</dbReference>
<proteinExistence type="predicted"/>
<dbReference type="EMBL" id="JANTQA010000047">
    <property type="protein sequence ID" value="KAJ3432484.1"/>
    <property type="molecule type" value="Genomic_DNA"/>
</dbReference>
<dbReference type="Gene3D" id="3.30.300.20">
    <property type="match status" value="1"/>
</dbReference>
<dbReference type="Proteomes" id="UP001146793">
    <property type="component" value="Unassembled WGS sequence"/>
</dbReference>
<evidence type="ECO:0000313" key="1">
    <source>
        <dbReference type="EMBL" id="KAJ3432484.1"/>
    </source>
</evidence>
<dbReference type="InterPro" id="IPR003718">
    <property type="entry name" value="OsmC/Ohr_fam"/>
</dbReference>